<proteinExistence type="predicted"/>
<dbReference type="Proteomes" id="UP000027602">
    <property type="component" value="Chromosome"/>
</dbReference>
<name>I3DTW5_BACMM</name>
<gene>
    <name evidence="1" type="ORF">BMMGA3_07440</name>
</gene>
<organism evidence="1 2">
    <name type="scientific">Bacillus methanolicus (strain MGA3 / ATCC 53907)</name>
    <dbReference type="NCBI Taxonomy" id="796606"/>
    <lineage>
        <taxon>Bacteria</taxon>
        <taxon>Bacillati</taxon>
        <taxon>Bacillota</taxon>
        <taxon>Bacilli</taxon>
        <taxon>Bacillales</taxon>
        <taxon>Bacillaceae</taxon>
        <taxon>Bacillus</taxon>
    </lineage>
</organism>
<evidence type="ECO:0008006" key="3">
    <source>
        <dbReference type="Google" id="ProtNLM"/>
    </source>
</evidence>
<dbReference type="AlphaFoldDB" id="I3DTW5"/>
<evidence type="ECO:0000313" key="2">
    <source>
        <dbReference type="Proteomes" id="UP000027602"/>
    </source>
</evidence>
<accession>I3DTW5</accession>
<reference evidence="1 2" key="1">
    <citation type="journal article" date="2015" name="BMC Genomics">
        <title>Transcriptome analysis of thermophilic methylotrophic Bacillus methanolicus MGA3 using RNA-sequencing provides detailed insights into its previously uncharted transcriptional landscape.</title>
        <authorList>
            <person name="Irla M."/>
            <person name="Neshat A."/>
            <person name="Brautaset T."/>
            <person name="Ruckert C."/>
            <person name="Kalinowski J."/>
            <person name="Wendisch V.F."/>
        </authorList>
    </citation>
    <scope>NUCLEOTIDE SEQUENCE [LARGE SCALE GENOMIC DNA]</scope>
    <source>
        <strain evidence="2">MGA3 / ATCC 53907</strain>
    </source>
</reference>
<dbReference type="STRING" id="796606.BMMGA3_07440"/>
<keyword evidence="2" id="KW-1185">Reference proteome</keyword>
<evidence type="ECO:0000313" key="1">
    <source>
        <dbReference type="EMBL" id="AIE59898.1"/>
    </source>
</evidence>
<dbReference type="EMBL" id="CP007739">
    <property type="protein sequence ID" value="AIE59898.1"/>
    <property type="molecule type" value="Genomic_DNA"/>
</dbReference>
<sequence>MTFNERFDKIISLYKKGAKGNVTAVQEANELLERLRLDYPDHPHAEAYHGSIMLLIARDKTNPLERLKWAKNGLKLLDKAVAAAPLDSRIRYLRGRSAYRLPEKYFQRTRTVIEDYTFLIDRESLQEGILGANDYTKLTYELGEAYRRIGRNEDAARCWTKLEQQTQDPEFRQLLRLKLQSLEGKPSVEHIPANDSITSILMGRAARAVGNTLLQWAEKEINGNKKEEEKKQA</sequence>
<dbReference type="Gene3D" id="1.25.40.10">
    <property type="entry name" value="Tetratricopeptide repeat domain"/>
    <property type="match status" value="1"/>
</dbReference>
<protein>
    <recommendedName>
        <fullName evidence="3">Tetratricopeptide repeat protein</fullName>
    </recommendedName>
</protein>
<dbReference type="HOGENOM" id="CLU_103650_0_0_9"/>
<dbReference type="eggNOG" id="COG0457">
    <property type="taxonomic scope" value="Bacteria"/>
</dbReference>
<dbReference type="OrthoDB" id="1807878at2"/>
<dbReference type="InterPro" id="IPR011990">
    <property type="entry name" value="TPR-like_helical_dom_sf"/>
</dbReference>
<dbReference type="SUPFAM" id="SSF48452">
    <property type="entry name" value="TPR-like"/>
    <property type="match status" value="1"/>
</dbReference>
<dbReference type="KEGG" id="bmet:BMMGA3_07440"/>
<dbReference type="RefSeq" id="WP_003349759.1">
    <property type="nucleotide sequence ID" value="NZ_ADWW01000008.1"/>
</dbReference>